<proteinExistence type="predicted"/>
<evidence type="ECO:0000313" key="1">
    <source>
        <dbReference type="EMBL" id="MBB6126386.1"/>
    </source>
</evidence>
<dbReference type="AlphaFoldDB" id="A0A841J9W7"/>
<accession>A0A841J9W7</accession>
<gene>
    <name evidence="1" type="ORF">HDF22_000487</name>
</gene>
<organism evidence="1 2">
    <name type="scientific">Mucilaginibacter lappiensis</name>
    <dbReference type="NCBI Taxonomy" id="354630"/>
    <lineage>
        <taxon>Bacteria</taxon>
        <taxon>Pseudomonadati</taxon>
        <taxon>Bacteroidota</taxon>
        <taxon>Sphingobacteriia</taxon>
        <taxon>Sphingobacteriales</taxon>
        <taxon>Sphingobacteriaceae</taxon>
        <taxon>Mucilaginibacter</taxon>
    </lineage>
</organism>
<comment type="caution">
    <text evidence="1">The sequence shown here is derived from an EMBL/GenBank/DDBJ whole genome shotgun (WGS) entry which is preliminary data.</text>
</comment>
<sequence length="65" mass="7454">MTENIQINYPLMVSHDDDNEPLILAKKAHEVVVLLDGLSLSQIEKVIYNINDIVKNHLPIKIQFD</sequence>
<dbReference type="Proteomes" id="UP000548326">
    <property type="component" value="Unassembled WGS sequence"/>
</dbReference>
<evidence type="ECO:0000313" key="2">
    <source>
        <dbReference type="Proteomes" id="UP000548326"/>
    </source>
</evidence>
<dbReference type="RefSeq" id="WP_183585414.1">
    <property type="nucleotide sequence ID" value="NZ_JACHCA010000001.1"/>
</dbReference>
<dbReference type="EMBL" id="JACHCA010000001">
    <property type="protein sequence ID" value="MBB6126386.1"/>
    <property type="molecule type" value="Genomic_DNA"/>
</dbReference>
<protein>
    <submittedName>
        <fullName evidence="1">Uncharacterized protein</fullName>
    </submittedName>
</protein>
<reference evidence="1 2" key="1">
    <citation type="submission" date="2020-08" db="EMBL/GenBank/DDBJ databases">
        <title>Genomic Encyclopedia of Type Strains, Phase IV (KMG-V): Genome sequencing to study the core and pangenomes of soil and plant-associated prokaryotes.</title>
        <authorList>
            <person name="Whitman W."/>
        </authorList>
    </citation>
    <scope>NUCLEOTIDE SEQUENCE [LARGE SCALE GENOMIC DNA]</scope>
    <source>
        <strain evidence="1 2">MP601</strain>
    </source>
</reference>
<name>A0A841J9W7_9SPHI</name>